<accession>W6ASX3</accession>
<name>W6ASX3_9CAUD</name>
<protein>
    <recommendedName>
        <fullName evidence="3">Lipoprotein</fullName>
    </recommendedName>
</protein>
<organism evidence="1 2">
    <name type="scientific">Enterobacter phage PG7</name>
    <dbReference type="NCBI Taxonomy" id="1455074"/>
    <lineage>
        <taxon>Viruses</taxon>
        <taxon>Duplodnaviria</taxon>
        <taxon>Heunggongvirae</taxon>
        <taxon>Uroviricota</taxon>
        <taxon>Caudoviricetes</taxon>
        <taxon>Pantevenvirales</taxon>
        <taxon>Straboviridae</taxon>
        <taxon>Tevenvirinae</taxon>
        <taxon>Karamvirus</taxon>
        <taxon>Karamvirus pg7</taxon>
    </lineage>
</organism>
<keyword evidence="2" id="KW-1185">Reference proteome</keyword>
<proteinExistence type="predicted"/>
<dbReference type="PROSITE" id="PS51257">
    <property type="entry name" value="PROKAR_LIPOPROTEIN"/>
    <property type="match status" value="1"/>
</dbReference>
<dbReference type="KEGG" id="vg:18502265"/>
<gene>
    <name evidence="1" type="ORF">PG7_007</name>
</gene>
<sequence>MKVFVMGLIAAILSIGILSSCTDETGAERILKANGFSEIEFTGYAWLSCDKDAFSTGFTAKGPTGIPVKGAVCSGMFFKNSTIRFGMMEIKKSFGKHPYRKDLTFMTSVKINKRTISSYTSTPLTRRQLRQLKRNARSLAAWPHNFIHEHPFFSKA</sequence>
<evidence type="ECO:0008006" key="3">
    <source>
        <dbReference type="Google" id="ProtNLM"/>
    </source>
</evidence>
<dbReference type="GeneID" id="18502265"/>
<dbReference type="Proteomes" id="UP000019300">
    <property type="component" value="Segment"/>
</dbReference>
<reference evidence="1 2" key="1">
    <citation type="submission" date="2014-01" db="EMBL/GenBank/DDBJ databases">
        <title>Characterization of a Potential Antibacterial Agent, phage PG7, for the Treatment of Enterobacter cloacae Infection in Mice.</title>
        <authorList>
            <person name="Wang S.W."/>
            <person name="Jin J."/>
            <person name="Chen S.J."/>
            <person name="Zhang G."/>
            <person name="Li Z.J."/>
            <person name="Li Y.H."/>
            <person name="Wang X.T."/>
            <person name="Wang J."/>
            <person name="Wang S.M."/>
            <person name="Wang Z.Q."/>
            <person name="Zhao G.Q."/>
        </authorList>
    </citation>
    <scope>NUCLEOTIDE SEQUENCE [LARGE SCALE GENOMIC DNA]</scope>
</reference>
<evidence type="ECO:0000313" key="1">
    <source>
        <dbReference type="EMBL" id="AHI60910.1"/>
    </source>
</evidence>
<dbReference type="RefSeq" id="YP_009005271.1">
    <property type="nucleotide sequence ID" value="NC_023561.1"/>
</dbReference>
<evidence type="ECO:0000313" key="2">
    <source>
        <dbReference type="Proteomes" id="UP000019300"/>
    </source>
</evidence>
<dbReference type="EMBL" id="KJ101592">
    <property type="protein sequence ID" value="AHI60910.1"/>
    <property type="molecule type" value="Genomic_DNA"/>
</dbReference>